<dbReference type="GO" id="GO:0046872">
    <property type="term" value="F:metal ion binding"/>
    <property type="evidence" value="ECO:0007669"/>
    <property type="project" value="UniProtKB-KW"/>
</dbReference>
<dbReference type="CDD" id="cd08071">
    <property type="entry name" value="MPN_DUF2466"/>
    <property type="match status" value="1"/>
</dbReference>
<keyword evidence="5" id="KW-0482">Metalloprotease</keyword>
<organism evidence="8 9">
    <name type="scientific">Phenylobacterium kunshanense</name>
    <dbReference type="NCBI Taxonomy" id="1445034"/>
    <lineage>
        <taxon>Bacteria</taxon>
        <taxon>Pseudomonadati</taxon>
        <taxon>Pseudomonadota</taxon>
        <taxon>Alphaproteobacteria</taxon>
        <taxon>Caulobacterales</taxon>
        <taxon>Caulobacteraceae</taxon>
        <taxon>Phenylobacterium</taxon>
    </lineage>
</organism>
<dbReference type="OrthoDB" id="9804482at2"/>
<evidence type="ECO:0000256" key="2">
    <source>
        <dbReference type="ARBA" id="ARBA00022723"/>
    </source>
</evidence>
<dbReference type="Pfam" id="PF04002">
    <property type="entry name" value="RadC"/>
    <property type="match status" value="1"/>
</dbReference>
<keyword evidence="4" id="KW-0862">Zinc</keyword>
<dbReference type="PANTHER" id="PTHR30471">
    <property type="entry name" value="DNA REPAIR PROTEIN RADC"/>
    <property type="match status" value="1"/>
</dbReference>
<feature type="domain" description="MPN" evidence="7">
    <location>
        <begin position="99"/>
        <end position="221"/>
    </location>
</feature>
<evidence type="ECO:0000256" key="4">
    <source>
        <dbReference type="ARBA" id="ARBA00022833"/>
    </source>
</evidence>
<evidence type="ECO:0000256" key="1">
    <source>
        <dbReference type="ARBA" id="ARBA00022670"/>
    </source>
</evidence>
<evidence type="ECO:0000313" key="8">
    <source>
        <dbReference type="EMBL" id="RAK68714.1"/>
    </source>
</evidence>
<dbReference type="RefSeq" id="WP_111274206.1">
    <property type="nucleotide sequence ID" value="NZ_QFYS01000001.1"/>
</dbReference>
<evidence type="ECO:0000313" key="9">
    <source>
        <dbReference type="Proteomes" id="UP000249524"/>
    </source>
</evidence>
<proteinExistence type="inferred from homology"/>
<dbReference type="InterPro" id="IPR037518">
    <property type="entry name" value="MPN"/>
</dbReference>
<name>A0A328BS82_9CAUL</name>
<protein>
    <recommendedName>
        <fullName evidence="7">MPN domain-containing protein</fullName>
    </recommendedName>
</protein>
<comment type="caution">
    <text evidence="8">The sequence shown here is derived from an EMBL/GenBank/DDBJ whole genome shotgun (WGS) entry which is preliminary data.</text>
</comment>
<dbReference type="AlphaFoldDB" id="A0A328BS82"/>
<dbReference type="InterPro" id="IPR025657">
    <property type="entry name" value="RadC_JAB"/>
</dbReference>
<evidence type="ECO:0000259" key="7">
    <source>
        <dbReference type="PROSITE" id="PS50249"/>
    </source>
</evidence>
<dbReference type="GO" id="GO:0008237">
    <property type="term" value="F:metallopeptidase activity"/>
    <property type="evidence" value="ECO:0007669"/>
    <property type="project" value="UniProtKB-KW"/>
</dbReference>
<dbReference type="GO" id="GO:0006508">
    <property type="term" value="P:proteolysis"/>
    <property type="evidence" value="ECO:0007669"/>
    <property type="project" value="UniProtKB-KW"/>
</dbReference>
<evidence type="ECO:0000256" key="5">
    <source>
        <dbReference type="ARBA" id="ARBA00023049"/>
    </source>
</evidence>
<dbReference type="InterPro" id="IPR001405">
    <property type="entry name" value="UPF0758"/>
</dbReference>
<dbReference type="NCBIfam" id="TIGR00608">
    <property type="entry name" value="radc"/>
    <property type="match status" value="1"/>
</dbReference>
<dbReference type="SUPFAM" id="SSF102712">
    <property type="entry name" value="JAB1/MPN domain"/>
    <property type="match status" value="1"/>
</dbReference>
<evidence type="ECO:0000256" key="3">
    <source>
        <dbReference type="ARBA" id="ARBA00022801"/>
    </source>
</evidence>
<dbReference type="Gene3D" id="3.40.140.10">
    <property type="entry name" value="Cytidine Deaminase, domain 2"/>
    <property type="match status" value="1"/>
</dbReference>
<accession>A0A328BS82</accession>
<comment type="similarity">
    <text evidence="6">Belongs to the UPF0758 family.</text>
</comment>
<keyword evidence="3" id="KW-0378">Hydrolase</keyword>
<keyword evidence="9" id="KW-1185">Reference proteome</keyword>
<dbReference type="PANTHER" id="PTHR30471:SF3">
    <property type="entry name" value="UPF0758 PROTEIN YEES-RELATED"/>
    <property type="match status" value="1"/>
</dbReference>
<gene>
    <name evidence="8" type="ORF">DJ019_01475</name>
</gene>
<keyword evidence="1" id="KW-0645">Protease</keyword>
<sequence>MSCLLPVVPGAATTPELSQRLSASGPEGLDDAEALQLASGASPGQIRALIDEFGSLPQVLAASPAALCRFVRPAAAARLALARDLAQRLLRAPLRERPVLSSWSALTDYLRAGLAGRSRERFHVLYLDKRNRLIRDEIEGDGTVDHAPVYPREILRRALELDASALILAHNHPAGDPTPSSADVEMTRQVVEAAGALRISVHDHVVVGGEGVASFRALGLL</sequence>
<dbReference type="EMBL" id="QFYS01000001">
    <property type="protein sequence ID" value="RAK68714.1"/>
    <property type="molecule type" value="Genomic_DNA"/>
</dbReference>
<dbReference type="PROSITE" id="PS50249">
    <property type="entry name" value="MPN"/>
    <property type="match status" value="1"/>
</dbReference>
<reference evidence="8 9" key="1">
    <citation type="submission" date="2018-05" db="EMBL/GenBank/DDBJ databases">
        <authorList>
            <person name="Lanie J.A."/>
            <person name="Ng W.-L."/>
            <person name="Kazmierczak K.M."/>
            <person name="Andrzejewski T.M."/>
            <person name="Davidsen T.M."/>
            <person name="Wayne K.J."/>
            <person name="Tettelin H."/>
            <person name="Glass J.I."/>
            <person name="Rusch D."/>
            <person name="Podicherti R."/>
            <person name="Tsui H.-C.T."/>
            <person name="Winkler M.E."/>
        </authorList>
    </citation>
    <scope>NUCLEOTIDE SEQUENCE [LARGE SCALE GENOMIC DNA]</scope>
    <source>
        <strain evidence="8 9">BUT-10</strain>
    </source>
</reference>
<dbReference type="Proteomes" id="UP000249524">
    <property type="component" value="Unassembled WGS sequence"/>
</dbReference>
<evidence type="ECO:0000256" key="6">
    <source>
        <dbReference type="RuleBase" id="RU003797"/>
    </source>
</evidence>
<keyword evidence="2" id="KW-0479">Metal-binding</keyword>